<dbReference type="KEGG" id="dto:TOL2_C02740"/>
<organism evidence="7 8">
    <name type="scientific">Desulfobacula toluolica (strain DSM 7467 / Tol2)</name>
    <dbReference type="NCBI Taxonomy" id="651182"/>
    <lineage>
        <taxon>Bacteria</taxon>
        <taxon>Pseudomonadati</taxon>
        <taxon>Thermodesulfobacteriota</taxon>
        <taxon>Desulfobacteria</taxon>
        <taxon>Desulfobacterales</taxon>
        <taxon>Desulfobacteraceae</taxon>
        <taxon>Desulfobacula</taxon>
    </lineage>
</organism>
<evidence type="ECO:0000256" key="2">
    <source>
        <dbReference type="ARBA" id="ARBA00029447"/>
    </source>
</evidence>
<name>K0N2U2_DESTT</name>
<dbReference type="GO" id="GO:0004888">
    <property type="term" value="F:transmembrane signaling receptor activity"/>
    <property type="evidence" value="ECO:0007669"/>
    <property type="project" value="TreeGrafter"/>
</dbReference>
<protein>
    <submittedName>
        <fullName evidence="7">Predicted methyl-accepting chemotaxis sensory transducer</fullName>
    </submittedName>
</protein>
<dbReference type="GO" id="GO:0005886">
    <property type="term" value="C:plasma membrane"/>
    <property type="evidence" value="ECO:0007669"/>
    <property type="project" value="TreeGrafter"/>
</dbReference>
<dbReference type="RefSeq" id="WP_014955801.1">
    <property type="nucleotide sequence ID" value="NC_018645.1"/>
</dbReference>
<keyword evidence="5" id="KW-1133">Transmembrane helix</keyword>
<dbReference type="GO" id="GO:0006935">
    <property type="term" value="P:chemotaxis"/>
    <property type="evidence" value="ECO:0007669"/>
    <property type="project" value="TreeGrafter"/>
</dbReference>
<feature type="compositionally biased region" description="Low complexity" evidence="4">
    <location>
        <begin position="393"/>
        <end position="406"/>
    </location>
</feature>
<proteinExistence type="inferred from homology"/>
<dbReference type="OrthoDB" id="9814362at2"/>
<feature type="region of interest" description="Disordered" evidence="4">
    <location>
        <begin position="385"/>
        <end position="412"/>
    </location>
</feature>
<dbReference type="GO" id="GO:0007165">
    <property type="term" value="P:signal transduction"/>
    <property type="evidence" value="ECO:0007669"/>
    <property type="project" value="UniProtKB-KW"/>
</dbReference>
<dbReference type="PROSITE" id="PS50111">
    <property type="entry name" value="CHEMOTAXIS_TRANSDUC_2"/>
    <property type="match status" value="1"/>
</dbReference>
<keyword evidence="1" id="KW-0488">Methylation</keyword>
<feature type="domain" description="Methyl-accepting transducer" evidence="6">
    <location>
        <begin position="363"/>
        <end position="592"/>
    </location>
</feature>
<dbReference type="AlphaFoldDB" id="K0N2U2"/>
<dbReference type="InterPro" id="IPR051310">
    <property type="entry name" value="MCP_chemotaxis"/>
</dbReference>
<dbReference type="InterPro" id="IPR004089">
    <property type="entry name" value="MCPsignal_dom"/>
</dbReference>
<dbReference type="Proteomes" id="UP000007347">
    <property type="component" value="Chromosome"/>
</dbReference>
<evidence type="ECO:0000256" key="4">
    <source>
        <dbReference type="SAM" id="MobiDB-lite"/>
    </source>
</evidence>
<gene>
    <name evidence="7" type="ordered locus">TOL2_C02740</name>
</gene>
<dbReference type="PANTHER" id="PTHR43531">
    <property type="entry name" value="PROTEIN ICFG"/>
    <property type="match status" value="1"/>
</dbReference>
<evidence type="ECO:0000256" key="1">
    <source>
        <dbReference type="ARBA" id="ARBA00022481"/>
    </source>
</evidence>
<dbReference type="EMBL" id="FO203503">
    <property type="protein sequence ID" value="CCK78444.1"/>
    <property type="molecule type" value="Genomic_DNA"/>
</dbReference>
<dbReference type="STRING" id="651182.TOL2_C02740"/>
<dbReference type="CDD" id="cd12913">
    <property type="entry name" value="PDC1_MCP_like"/>
    <property type="match status" value="1"/>
</dbReference>
<keyword evidence="5" id="KW-0812">Transmembrane</keyword>
<evidence type="ECO:0000313" key="7">
    <source>
        <dbReference type="EMBL" id="CCK78444.1"/>
    </source>
</evidence>
<comment type="similarity">
    <text evidence="2">Belongs to the methyl-accepting chemotaxis (MCP) protein family.</text>
</comment>
<dbReference type="Pfam" id="PF22673">
    <property type="entry name" value="MCP-like_PDC_1"/>
    <property type="match status" value="1"/>
</dbReference>
<keyword evidence="3" id="KW-0807">Transducer</keyword>
<dbReference type="Gene3D" id="3.30.450.20">
    <property type="entry name" value="PAS domain"/>
    <property type="match status" value="2"/>
</dbReference>
<accession>K0N2U2</accession>
<reference evidence="7 8" key="1">
    <citation type="journal article" date="2013" name="Environ. Microbiol.">
        <title>Complete genome, catabolic sub-proteomes and key-metabolites of Desulfobacula toluolica Tol2, a marine, aromatic compound-degrading, sulfate-reducing bacterium.</title>
        <authorList>
            <person name="Wohlbrand L."/>
            <person name="Jacob J.H."/>
            <person name="Kube M."/>
            <person name="Mussmann M."/>
            <person name="Jarling R."/>
            <person name="Beck A."/>
            <person name="Amann R."/>
            <person name="Wilkes H."/>
            <person name="Reinhardt R."/>
            <person name="Rabus R."/>
        </authorList>
    </citation>
    <scope>NUCLEOTIDE SEQUENCE [LARGE SCALE GENOMIC DNA]</scope>
    <source>
        <strain evidence="8">DSM 7467 / Tol2</strain>
    </source>
</reference>
<keyword evidence="8" id="KW-1185">Reference proteome</keyword>
<keyword evidence="5" id="KW-0472">Membrane</keyword>
<sequence length="667" mass="72151">MFEKFNLKTRMLLSIGSVAFLAFVVTITVVAVKATNMAKTEAIEKAEQIAYRYSGVVKAELELAMDAARTTAHLFEGIKEHVDSPERKNLNAMLTQLLERNPDFIGVWTCWEPNALDGKDAVFAGKDGHDNTGRFIPYWTRSAGKTVVEPLMDYDQPGAGDYYLLSLKTEKETILDPYYYSIGGKDVLITSLVAPIKYNGRVVGVAGIDIALDSFNKLVTDIKQSKVIFETGYLSLISNNNTYVAHPETERIGQNIIVTDAWAKPFIDDISAGRQFITDSFSETSGSHVWRVGVPIVIGHSTTPWAILLSAPKEKILAAAHSIMYTSVFIGVISLLILIAVVFFIAKSIADPMTRIVAGLNQGANQVSSAAGQISYASQSLAEGSSEQAASIEETSSSMEEMSSMTKKNADNASHADNLMKEANQGVKTANESMDQVILSMEDISKASEETSKIIKTIDEIAFQTNLLALNAAVEAARAGEAGAGFAVVADEVRNLAMRAAEAAKNTAELIEGTVKKVNKGSALVSKTNDAFVKVAKSSGKVEEIVAEISGASYEQANGIEQVNIAITEMDKVVQQNAANAEESASASEEMNAQAEQLKDYVGELFMLVTGKRNKKGRNISSPSLEAMSSKSALIDDLKKKIPTKKTIEIKPEQVIPFDDVKGFENF</sequence>
<evidence type="ECO:0000256" key="5">
    <source>
        <dbReference type="SAM" id="Phobius"/>
    </source>
</evidence>
<dbReference type="SMART" id="SM00283">
    <property type="entry name" value="MA"/>
    <property type="match status" value="1"/>
</dbReference>
<evidence type="ECO:0000313" key="8">
    <source>
        <dbReference type="Proteomes" id="UP000007347"/>
    </source>
</evidence>
<evidence type="ECO:0000256" key="3">
    <source>
        <dbReference type="PROSITE-ProRule" id="PRU00284"/>
    </source>
</evidence>
<evidence type="ECO:0000259" key="6">
    <source>
        <dbReference type="PROSITE" id="PS50111"/>
    </source>
</evidence>
<feature type="transmembrane region" description="Helical" evidence="5">
    <location>
        <begin position="323"/>
        <end position="346"/>
    </location>
</feature>
<dbReference type="Pfam" id="PF00015">
    <property type="entry name" value="MCPsignal"/>
    <property type="match status" value="1"/>
</dbReference>
<dbReference type="PANTHER" id="PTHR43531:SF14">
    <property type="entry name" value="METHYL-ACCEPTING CHEMOTAXIS PROTEIN I-RELATED"/>
    <property type="match status" value="1"/>
</dbReference>
<dbReference type="HOGENOM" id="CLU_000445_107_12_7"/>
<dbReference type="SUPFAM" id="SSF58104">
    <property type="entry name" value="Methyl-accepting chemotaxis protein (MCP) signaling domain"/>
    <property type="match status" value="1"/>
</dbReference>
<dbReference type="CDD" id="cd12912">
    <property type="entry name" value="PDC2_MCP_like"/>
    <property type="match status" value="1"/>
</dbReference>
<dbReference type="Gene3D" id="1.10.287.950">
    <property type="entry name" value="Methyl-accepting chemotaxis protein"/>
    <property type="match status" value="1"/>
</dbReference>